<evidence type="ECO:0000256" key="4">
    <source>
        <dbReference type="ARBA" id="ARBA00007146"/>
    </source>
</evidence>
<keyword evidence="9" id="KW-0130">Cell adhesion</keyword>
<keyword evidence="12 14" id="KW-0472">Membrane</keyword>
<dbReference type="InterPro" id="IPR018490">
    <property type="entry name" value="cNMP-bd_dom_sf"/>
</dbReference>
<dbReference type="CDD" id="cd00038">
    <property type="entry name" value="CAP_ED"/>
    <property type="match status" value="1"/>
</dbReference>
<evidence type="ECO:0000256" key="9">
    <source>
        <dbReference type="ARBA" id="ARBA00022889"/>
    </source>
</evidence>
<dbReference type="GO" id="GO:0005923">
    <property type="term" value="C:bicellular tight junction"/>
    <property type="evidence" value="ECO:0007669"/>
    <property type="project" value="UniProtKB-SubCell"/>
</dbReference>
<keyword evidence="10" id="KW-0965">Cell junction</keyword>
<feature type="transmembrane region" description="Helical" evidence="14">
    <location>
        <begin position="33"/>
        <end position="54"/>
    </location>
</feature>
<evidence type="ECO:0000256" key="10">
    <source>
        <dbReference type="ARBA" id="ARBA00022949"/>
    </source>
</evidence>
<dbReference type="AlphaFoldDB" id="A0A6H2DK68"/>
<dbReference type="InterPro" id="IPR014710">
    <property type="entry name" value="RmlC-like_jellyroll"/>
</dbReference>
<feature type="transmembrane region" description="Helical" evidence="14">
    <location>
        <begin position="12"/>
        <end position="28"/>
    </location>
</feature>
<dbReference type="PANTHER" id="PTHR12101">
    <property type="entry name" value="POPEYE DOMAIN CONTAINING PROTEIN"/>
    <property type="match status" value="1"/>
</dbReference>
<dbReference type="GO" id="GO:0007155">
    <property type="term" value="P:cell adhesion"/>
    <property type="evidence" value="ECO:0007669"/>
    <property type="project" value="UniProtKB-KW"/>
</dbReference>
<evidence type="ECO:0000256" key="14">
    <source>
        <dbReference type="SAM" id="Phobius"/>
    </source>
</evidence>
<gene>
    <name evidence="16" type="ORF">HF685_01485</name>
</gene>
<evidence type="ECO:0000256" key="13">
    <source>
        <dbReference type="ARBA" id="ARBA00023180"/>
    </source>
</evidence>
<dbReference type="KEGG" id="phao:HF685_01485"/>
<dbReference type="Pfam" id="PF00027">
    <property type="entry name" value="cNMP_binding"/>
    <property type="match status" value="1"/>
</dbReference>
<organism evidence="16 17">
    <name type="scientific">Parasphingorhabdus halotolerans</name>
    <dbReference type="NCBI Taxonomy" id="2725558"/>
    <lineage>
        <taxon>Bacteria</taxon>
        <taxon>Pseudomonadati</taxon>
        <taxon>Pseudomonadota</taxon>
        <taxon>Alphaproteobacteria</taxon>
        <taxon>Sphingomonadales</taxon>
        <taxon>Sphingomonadaceae</taxon>
        <taxon>Parasphingorhabdus</taxon>
    </lineage>
</organism>
<keyword evidence="8 14" id="KW-0812">Transmembrane</keyword>
<dbReference type="GO" id="GO:0016328">
    <property type="term" value="C:lateral plasma membrane"/>
    <property type="evidence" value="ECO:0007669"/>
    <property type="project" value="UniProtKB-SubCell"/>
</dbReference>
<sequence length="232" mass="25424">MELTLESALSPNGILGHLSYILLIISMLSRKMFWLRVGVIGAALAGIAYAILVVNDPVAAFWETLLLAVNLVQIVRLVMAERGASFSDEEDQMITAVFRDLTSLEARQLLDKGFWLDHDVGQEIIREGAAVEHLYFLANGKAEVRSAGKIVGYCGPRDLIGEGTILTSDRATGTVTLSEKSRLWCIPAPILRDHLDKNRSVRRVIDRRIGDALKSKLRASNVALSKAGGLNE</sequence>
<evidence type="ECO:0000256" key="5">
    <source>
        <dbReference type="ARBA" id="ARBA00022427"/>
    </source>
</evidence>
<evidence type="ECO:0000259" key="15">
    <source>
        <dbReference type="PROSITE" id="PS50042"/>
    </source>
</evidence>
<keyword evidence="17" id="KW-1185">Reference proteome</keyword>
<evidence type="ECO:0000313" key="17">
    <source>
        <dbReference type="Proteomes" id="UP000501600"/>
    </source>
</evidence>
<evidence type="ECO:0000256" key="12">
    <source>
        <dbReference type="ARBA" id="ARBA00023136"/>
    </source>
</evidence>
<comment type="subcellular location">
    <subcellularLocation>
        <location evidence="3">Cell junction</location>
        <location evidence="3">Tight junction</location>
    </subcellularLocation>
    <subcellularLocation>
        <location evidence="1">Lateral cell membrane</location>
    </subcellularLocation>
    <subcellularLocation>
        <location evidence="2">Membrane</location>
        <topology evidence="2">Multi-pass membrane protein</topology>
    </subcellularLocation>
</comment>
<keyword evidence="5" id="KW-0796">Tight junction</keyword>
<evidence type="ECO:0000256" key="11">
    <source>
        <dbReference type="ARBA" id="ARBA00022989"/>
    </source>
</evidence>
<keyword evidence="6" id="KW-0217">Developmental protein</keyword>
<reference evidence="16 17" key="1">
    <citation type="submission" date="2020-04" db="EMBL/GenBank/DDBJ databases">
        <title>Genome sequence for Sphingorhabdus sp. strain M1.</title>
        <authorList>
            <person name="Park S.-J."/>
        </authorList>
    </citation>
    <scope>NUCLEOTIDE SEQUENCE [LARGE SCALE GENOMIC DNA]</scope>
    <source>
        <strain evidence="16 17">JK6</strain>
    </source>
</reference>
<dbReference type="InterPro" id="IPR000595">
    <property type="entry name" value="cNMP-bd_dom"/>
</dbReference>
<evidence type="ECO:0000256" key="3">
    <source>
        <dbReference type="ARBA" id="ARBA00004435"/>
    </source>
</evidence>
<evidence type="ECO:0000256" key="6">
    <source>
        <dbReference type="ARBA" id="ARBA00022473"/>
    </source>
</evidence>
<proteinExistence type="inferred from homology"/>
<name>A0A6H2DK68_9SPHN</name>
<dbReference type="SUPFAM" id="SSF51206">
    <property type="entry name" value="cAMP-binding domain-like"/>
    <property type="match status" value="1"/>
</dbReference>
<evidence type="ECO:0000256" key="1">
    <source>
        <dbReference type="ARBA" id="ARBA00004124"/>
    </source>
</evidence>
<dbReference type="SMART" id="SM00100">
    <property type="entry name" value="cNMP"/>
    <property type="match status" value="1"/>
</dbReference>
<keyword evidence="7" id="KW-1003">Cell membrane</keyword>
<dbReference type="PANTHER" id="PTHR12101:SF17">
    <property type="entry name" value="BLOOD VESSEL EPICARDIAL SUBSTANCE"/>
    <property type="match status" value="1"/>
</dbReference>
<evidence type="ECO:0000256" key="2">
    <source>
        <dbReference type="ARBA" id="ARBA00004141"/>
    </source>
</evidence>
<keyword evidence="11 14" id="KW-1133">Transmembrane helix</keyword>
<protein>
    <submittedName>
        <fullName evidence="16">Cyclic nucleotide-binding domain-containing protein</fullName>
    </submittedName>
</protein>
<dbReference type="Pfam" id="PF04831">
    <property type="entry name" value="POPDC1-3"/>
    <property type="match status" value="1"/>
</dbReference>
<dbReference type="EMBL" id="CP051217">
    <property type="protein sequence ID" value="QJB68141.1"/>
    <property type="molecule type" value="Genomic_DNA"/>
</dbReference>
<evidence type="ECO:0000256" key="8">
    <source>
        <dbReference type="ARBA" id="ARBA00022692"/>
    </source>
</evidence>
<accession>A0A6H2DK68</accession>
<dbReference type="Gene3D" id="2.60.120.10">
    <property type="entry name" value="Jelly Rolls"/>
    <property type="match status" value="1"/>
</dbReference>
<dbReference type="InterPro" id="IPR006916">
    <property type="entry name" value="POPDC1-3"/>
</dbReference>
<dbReference type="Proteomes" id="UP000501600">
    <property type="component" value="Chromosome"/>
</dbReference>
<evidence type="ECO:0000256" key="7">
    <source>
        <dbReference type="ARBA" id="ARBA00022475"/>
    </source>
</evidence>
<dbReference type="PROSITE" id="PS50042">
    <property type="entry name" value="CNMP_BINDING_3"/>
    <property type="match status" value="1"/>
</dbReference>
<keyword evidence="13" id="KW-0325">Glycoprotein</keyword>
<evidence type="ECO:0000313" key="16">
    <source>
        <dbReference type="EMBL" id="QJB68141.1"/>
    </source>
</evidence>
<dbReference type="GO" id="GO:0030552">
    <property type="term" value="F:cAMP binding"/>
    <property type="evidence" value="ECO:0007669"/>
    <property type="project" value="TreeGrafter"/>
</dbReference>
<dbReference type="GO" id="GO:0042391">
    <property type="term" value="P:regulation of membrane potential"/>
    <property type="evidence" value="ECO:0007669"/>
    <property type="project" value="TreeGrafter"/>
</dbReference>
<comment type="similarity">
    <text evidence="4">Belongs to the popeye family.</text>
</comment>
<dbReference type="InterPro" id="IPR055272">
    <property type="entry name" value="POPDC1-3_dom"/>
</dbReference>
<feature type="domain" description="Cyclic nucleotide-binding" evidence="15">
    <location>
        <begin position="97"/>
        <end position="203"/>
    </location>
</feature>
<dbReference type="RefSeq" id="WP_168817981.1">
    <property type="nucleotide sequence ID" value="NZ_CP051217.1"/>
</dbReference>